<dbReference type="CDD" id="cd09006">
    <property type="entry name" value="PNP_EcPNPI-like"/>
    <property type="match status" value="1"/>
</dbReference>
<dbReference type="Proteomes" id="UP000241074">
    <property type="component" value="Chromosome"/>
</dbReference>
<feature type="domain" description="Nucleoside phosphorylase" evidence="6">
    <location>
        <begin position="17"/>
        <end position="208"/>
    </location>
</feature>
<name>A0A2P1PVS4_9GAMM</name>
<dbReference type="KEGG" id="xba:C7S18_18000"/>
<feature type="binding site" evidence="5">
    <location>
        <position position="5"/>
    </location>
    <ligand>
        <name>a purine D-ribonucleoside</name>
        <dbReference type="ChEBI" id="CHEBI:142355"/>
        <note>ligand shared between dimeric partners</note>
    </ligand>
</feature>
<dbReference type="NCBIfam" id="TIGR00107">
    <property type="entry name" value="deoD"/>
    <property type="match status" value="1"/>
</dbReference>
<dbReference type="EMBL" id="CP027860">
    <property type="protein sequence ID" value="AVP98951.1"/>
    <property type="molecule type" value="Genomic_DNA"/>
</dbReference>
<evidence type="ECO:0000256" key="2">
    <source>
        <dbReference type="ARBA" id="ARBA00022676"/>
    </source>
</evidence>
<dbReference type="Pfam" id="PF01048">
    <property type="entry name" value="PNP_UDP_1"/>
    <property type="match status" value="1"/>
</dbReference>
<evidence type="ECO:0000256" key="5">
    <source>
        <dbReference type="HAMAP-Rule" id="MF_01627"/>
    </source>
</evidence>
<evidence type="ECO:0000256" key="1">
    <source>
        <dbReference type="ARBA" id="ARBA00010456"/>
    </source>
</evidence>
<keyword evidence="2 5" id="KW-0328">Glycosyltransferase</keyword>
<dbReference type="InterPro" id="IPR018016">
    <property type="entry name" value="Nucleoside_phosphorylase_CS"/>
</dbReference>
<feature type="binding site" description="in other chain" evidence="5">
    <location>
        <position position="21"/>
    </location>
    <ligand>
        <name>phosphate</name>
        <dbReference type="ChEBI" id="CHEBI:43474"/>
        <note>ligand shared between dimeric partners</note>
    </ligand>
</feature>
<dbReference type="GO" id="GO:0004850">
    <property type="term" value="F:uridine phosphorylase activity"/>
    <property type="evidence" value="ECO:0007669"/>
    <property type="project" value="UniProtKB-EC"/>
</dbReference>
<evidence type="ECO:0000313" key="7">
    <source>
        <dbReference type="EMBL" id="AVP98951.1"/>
    </source>
</evidence>
<feature type="active site" description="Proton donor" evidence="5">
    <location>
        <position position="205"/>
    </location>
</feature>
<dbReference type="PROSITE" id="PS01232">
    <property type="entry name" value="PNP_UDP_1"/>
    <property type="match status" value="1"/>
</dbReference>
<comment type="catalytic activity">
    <reaction evidence="5">
        <text>a purine 2'-deoxy-D-ribonucleoside + phosphate = a purine nucleobase + 2-deoxy-alpha-D-ribose 1-phosphate</text>
        <dbReference type="Rhea" id="RHEA:36431"/>
        <dbReference type="ChEBI" id="CHEBI:26386"/>
        <dbReference type="ChEBI" id="CHEBI:43474"/>
        <dbReference type="ChEBI" id="CHEBI:57259"/>
        <dbReference type="ChEBI" id="CHEBI:142361"/>
        <dbReference type="EC" id="2.4.2.1"/>
    </reaction>
</comment>
<dbReference type="EC" id="2.4.2.1" evidence="5"/>
<evidence type="ECO:0000256" key="4">
    <source>
        <dbReference type="ARBA" id="ARBA00048447"/>
    </source>
</evidence>
<reference evidence="7 8" key="1">
    <citation type="submission" date="2018-03" db="EMBL/GenBank/DDBJ databases">
        <title>Ahniella affigens gen. nov., sp. nov., a gammaproteobacterium isolated from sandy soil near a stream.</title>
        <authorList>
            <person name="Ko Y."/>
            <person name="Kim J.-H."/>
        </authorList>
    </citation>
    <scope>NUCLEOTIDE SEQUENCE [LARGE SCALE GENOMIC DNA]</scope>
    <source>
        <strain evidence="7 8">D13</strain>
    </source>
</reference>
<comment type="catalytic activity">
    <reaction evidence="4">
        <text>uridine + phosphate = alpha-D-ribose 1-phosphate + uracil</text>
        <dbReference type="Rhea" id="RHEA:24388"/>
        <dbReference type="ChEBI" id="CHEBI:16704"/>
        <dbReference type="ChEBI" id="CHEBI:17568"/>
        <dbReference type="ChEBI" id="CHEBI:43474"/>
        <dbReference type="ChEBI" id="CHEBI:57720"/>
        <dbReference type="EC" id="2.4.2.3"/>
    </reaction>
</comment>
<feature type="binding site" description="in other chain" evidence="5">
    <location>
        <position position="25"/>
    </location>
    <ligand>
        <name>phosphate</name>
        <dbReference type="ChEBI" id="CHEBI:43474"/>
        <note>ligand shared between dimeric partners</note>
    </ligand>
</feature>
<proteinExistence type="inferred from homology"/>
<dbReference type="PANTHER" id="PTHR43691">
    <property type="entry name" value="URIDINE PHOSPHORYLASE"/>
    <property type="match status" value="1"/>
</dbReference>
<keyword evidence="8" id="KW-1185">Reference proteome</keyword>
<evidence type="ECO:0000259" key="6">
    <source>
        <dbReference type="Pfam" id="PF01048"/>
    </source>
</evidence>
<protein>
    <recommendedName>
        <fullName evidence="5">Purine nucleoside phosphorylase DeoD-type</fullName>
        <shortName evidence="5">PNP</shortName>
        <ecNumber evidence="5">2.4.2.1</ecNumber>
    </recommendedName>
</protein>
<dbReference type="InterPro" id="IPR000845">
    <property type="entry name" value="Nucleoside_phosphorylase_d"/>
</dbReference>
<dbReference type="GO" id="GO:0004731">
    <property type="term" value="F:purine-nucleoside phosphorylase activity"/>
    <property type="evidence" value="ECO:0007669"/>
    <property type="project" value="UniProtKB-UniRule"/>
</dbReference>
<comment type="subunit">
    <text evidence="5">Homohexamer; trimer of homodimers.</text>
</comment>
<dbReference type="Gene3D" id="3.40.50.1580">
    <property type="entry name" value="Nucleoside phosphorylase domain"/>
    <property type="match status" value="1"/>
</dbReference>
<comment type="similarity">
    <text evidence="1 5">Belongs to the PNP/UDP phosphorylase family.</text>
</comment>
<feature type="site" description="Important for catalytic activity" evidence="5">
    <location>
        <position position="218"/>
    </location>
</feature>
<evidence type="ECO:0000313" key="8">
    <source>
        <dbReference type="Proteomes" id="UP000241074"/>
    </source>
</evidence>
<dbReference type="GO" id="GO:0006152">
    <property type="term" value="P:purine nucleoside catabolic process"/>
    <property type="evidence" value="ECO:0007669"/>
    <property type="project" value="TreeGrafter"/>
</dbReference>
<dbReference type="AlphaFoldDB" id="A0A2P1PVS4"/>
<organism evidence="7 8">
    <name type="scientific">Ahniella affigens</name>
    <dbReference type="NCBI Taxonomy" id="2021234"/>
    <lineage>
        <taxon>Bacteria</taxon>
        <taxon>Pseudomonadati</taxon>
        <taxon>Pseudomonadota</taxon>
        <taxon>Gammaproteobacteria</taxon>
        <taxon>Lysobacterales</taxon>
        <taxon>Rhodanobacteraceae</taxon>
        <taxon>Ahniella</taxon>
    </lineage>
</organism>
<dbReference type="RefSeq" id="WP_106892870.1">
    <property type="nucleotide sequence ID" value="NZ_CP027860.1"/>
</dbReference>
<dbReference type="NCBIfam" id="NF004489">
    <property type="entry name" value="PRK05819.1"/>
    <property type="match status" value="1"/>
</dbReference>
<gene>
    <name evidence="5 7" type="primary">deoD</name>
    <name evidence="7" type="ORF">C7S18_18000</name>
</gene>
<comment type="function">
    <text evidence="5">Catalyzes the reversible phosphorolytic breakdown of the N-glycosidic bond in the beta-(deoxy)ribonucleoside molecules, with the formation of the corresponding free purine bases and pentose-1-phosphate.</text>
</comment>
<evidence type="ECO:0000256" key="3">
    <source>
        <dbReference type="ARBA" id="ARBA00022679"/>
    </source>
</evidence>
<feature type="binding site" description="in other chain" evidence="5">
    <location>
        <begin position="88"/>
        <end position="91"/>
    </location>
    <ligand>
        <name>phosphate</name>
        <dbReference type="ChEBI" id="CHEBI:43474"/>
        <note>ligand shared between dimeric partners</note>
    </ligand>
</feature>
<dbReference type="OrthoDB" id="9782889at2"/>
<dbReference type="HAMAP" id="MF_01627">
    <property type="entry name" value="Pur_nucleosid_phosp"/>
    <property type="match status" value="1"/>
</dbReference>
<dbReference type="PANTHER" id="PTHR43691:SF11">
    <property type="entry name" value="FI09636P-RELATED"/>
    <property type="match status" value="1"/>
</dbReference>
<dbReference type="GO" id="GO:0005829">
    <property type="term" value="C:cytosol"/>
    <property type="evidence" value="ECO:0007669"/>
    <property type="project" value="TreeGrafter"/>
</dbReference>
<reference evidence="7 8" key="2">
    <citation type="submission" date="2018-03" db="EMBL/GenBank/DDBJ databases">
        <authorList>
            <person name="Keele B.F."/>
        </authorList>
    </citation>
    <scope>NUCLEOTIDE SEQUENCE [LARGE SCALE GENOMIC DNA]</scope>
    <source>
        <strain evidence="7 8">D13</strain>
    </source>
</reference>
<feature type="binding site" description="in other chain" evidence="5">
    <location>
        <begin position="180"/>
        <end position="182"/>
    </location>
    <ligand>
        <name>a purine D-ribonucleoside</name>
        <dbReference type="ChEBI" id="CHEBI:142355"/>
        <note>ligand shared between dimeric partners</note>
    </ligand>
</feature>
<feature type="binding site" evidence="5">
    <location>
        <position position="44"/>
    </location>
    <ligand>
        <name>phosphate</name>
        <dbReference type="ChEBI" id="CHEBI:43474"/>
        <note>ligand shared between dimeric partners</note>
    </ligand>
</feature>
<dbReference type="InterPro" id="IPR035994">
    <property type="entry name" value="Nucleoside_phosphorylase_sf"/>
</dbReference>
<comment type="catalytic activity">
    <reaction evidence="5">
        <text>a purine D-ribonucleoside + phosphate = a purine nucleobase + alpha-D-ribose 1-phosphate</text>
        <dbReference type="Rhea" id="RHEA:19805"/>
        <dbReference type="ChEBI" id="CHEBI:26386"/>
        <dbReference type="ChEBI" id="CHEBI:43474"/>
        <dbReference type="ChEBI" id="CHEBI:57720"/>
        <dbReference type="ChEBI" id="CHEBI:142355"/>
        <dbReference type="EC" id="2.4.2.1"/>
    </reaction>
</comment>
<keyword evidence="3 5" id="KW-0808">Transferase</keyword>
<dbReference type="SUPFAM" id="SSF53167">
    <property type="entry name" value="Purine and uridine phosphorylases"/>
    <property type="match status" value="1"/>
</dbReference>
<accession>A0A2P1PVS4</accession>
<feature type="binding site" description="in other chain" evidence="5">
    <location>
        <begin position="204"/>
        <end position="205"/>
    </location>
    <ligand>
        <name>a purine D-ribonucleoside</name>
        <dbReference type="ChEBI" id="CHEBI:142355"/>
        <note>ligand shared between dimeric partners</note>
    </ligand>
</feature>
<sequence length="240" mass="25628">MSTAHIAAAPGAFAQTVLLPGDPMRARHIAENLLIDAMEVTNVRAMCGFTGWWKGHKVSVMGTGMGIPSSSIYATELVQHYQVKHLVRVGTCGAVANDLNLGDMLLASGASTDSHVNRTRFGGMDFAAIADPGLVQALAQEASLQKQKLAIGNVFSTDLFYSPRNDLLETLGRMRILGIEMEAAGLYGLAAEHGVSALAVLAVSDHLRTQQAWPSRQRQVGLDQLFRLTLDGLLAGGYLN</sequence>
<dbReference type="InterPro" id="IPR004402">
    <property type="entry name" value="DeoD-type"/>
</dbReference>